<evidence type="ECO:0000256" key="1">
    <source>
        <dbReference type="SAM" id="MobiDB-lite"/>
    </source>
</evidence>
<reference evidence="2" key="2">
    <citation type="journal article" date="2015" name="Fish Shellfish Immunol.">
        <title>Early steps in the European eel (Anguilla anguilla)-Vibrio vulnificus interaction in the gills: Role of the RtxA13 toxin.</title>
        <authorList>
            <person name="Callol A."/>
            <person name="Pajuelo D."/>
            <person name="Ebbesson L."/>
            <person name="Teles M."/>
            <person name="MacKenzie S."/>
            <person name="Amaro C."/>
        </authorList>
    </citation>
    <scope>NUCLEOTIDE SEQUENCE</scope>
</reference>
<protein>
    <submittedName>
        <fullName evidence="2">Uncharacterized protein</fullName>
    </submittedName>
</protein>
<dbReference type="EMBL" id="GBXM01022482">
    <property type="protein sequence ID" value="JAH86095.1"/>
    <property type="molecule type" value="Transcribed_RNA"/>
</dbReference>
<name>A0A0E9W931_ANGAN</name>
<accession>A0A0E9W931</accession>
<proteinExistence type="predicted"/>
<organism evidence="2">
    <name type="scientific">Anguilla anguilla</name>
    <name type="common">European freshwater eel</name>
    <name type="synonym">Muraena anguilla</name>
    <dbReference type="NCBI Taxonomy" id="7936"/>
    <lineage>
        <taxon>Eukaryota</taxon>
        <taxon>Metazoa</taxon>
        <taxon>Chordata</taxon>
        <taxon>Craniata</taxon>
        <taxon>Vertebrata</taxon>
        <taxon>Euteleostomi</taxon>
        <taxon>Actinopterygii</taxon>
        <taxon>Neopterygii</taxon>
        <taxon>Teleostei</taxon>
        <taxon>Anguilliformes</taxon>
        <taxon>Anguillidae</taxon>
        <taxon>Anguilla</taxon>
    </lineage>
</organism>
<evidence type="ECO:0000313" key="2">
    <source>
        <dbReference type="EMBL" id="JAH86095.1"/>
    </source>
</evidence>
<dbReference type="AlphaFoldDB" id="A0A0E9W931"/>
<feature type="region of interest" description="Disordered" evidence="1">
    <location>
        <begin position="1"/>
        <end position="21"/>
    </location>
</feature>
<feature type="compositionally biased region" description="Polar residues" evidence="1">
    <location>
        <begin position="1"/>
        <end position="20"/>
    </location>
</feature>
<sequence length="67" mass="7669">MEATPCSNASASNIMPSQKSEGWYSSKAWTNSILMPIILDEMLDVRYLHTFGRLVYVLMKQNTTPHY</sequence>
<reference evidence="2" key="1">
    <citation type="submission" date="2014-11" db="EMBL/GenBank/DDBJ databases">
        <authorList>
            <person name="Amaro Gonzalez C."/>
        </authorList>
    </citation>
    <scope>NUCLEOTIDE SEQUENCE</scope>
</reference>